<dbReference type="Gene3D" id="3.90.10.10">
    <property type="entry name" value="Cytochrome C3"/>
    <property type="match status" value="1"/>
</dbReference>
<dbReference type="AlphaFoldDB" id="A0A915XKQ2"/>
<dbReference type="EMBL" id="AP024233">
    <property type="protein sequence ID" value="BCO10287.1"/>
    <property type="molecule type" value="Genomic_DNA"/>
</dbReference>
<protein>
    <recommendedName>
        <fullName evidence="2">Doubled CXXCH motif domain-containing protein</fullName>
    </recommendedName>
</protein>
<keyword evidence="4" id="KW-1185">Reference proteome</keyword>
<dbReference type="SUPFAM" id="SSF48695">
    <property type="entry name" value="Multiheme cytochromes"/>
    <property type="match status" value="1"/>
</dbReference>
<dbReference type="KEGG" id="ddu:GF1_26630"/>
<reference evidence="3" key="1">
    <citation type="submission" date="2020-12" db="EMBL/GenBank/DDBJ databases">
        <title>Desulfobium dissulfuricans gen. nov., sp. nov., a novel mesophilic, sulfate-reducing bacterium isolated from a deep-sea hydrothermal vent.</title>
        <authorList>
            <person name="Hashimoto Y."/>
            <person name="Tame A."/>
            <person name="Sawayama S."/>
            <person name="Miyazaki J."/>
            <person name="Takai K."/>
            <person name="Nakagawa S."/>
        </authorList>
    </citation>
    <scope>NUCLEOTIDE SEQUENCE</scope>
    <source>
        <strain evidence="3">GF1</strain>
    </source>
</reference>
<organism evidence="3 4">
    <name type="scientific">Desulfolithobacter dissulfuricans</name>
    <dbReference type="NCBI Taxonomy" id="2795293"/>
    <lineage>
        <taxon>Bacteria</taxon>
        <taxon>Pseudomonadati</taxon>
        <taxon>Thermodesulfobacteriota</taxon>
        <taxon>Desulfobulbia</taxon>
        <taxon>Desulfobulbales</taxon>
        <taxon>Desulfobulbaceae</taxon>
        <taxon>Desulfolithobacter</taxon>
    </lineage>
</organism>
<dbReference type="Pfam" id="PF09699">
    <property type="entry name" value="Paired_CXXCH_1"/>
    <property type="match status" value="1"/>
</dbReference>
<dbReference type="InterPro" id="IPR036280">
    <property type="entry name" value="Multihaem_cyt_sf"/>
</dbReference>
<dbReference type="InterPro" id="IPR010177">
    <property type="entry name" value="Paired_CXXCH_1"/>
</dbReference>
<evidence type="ECO:0000256" key="1">
    <source>
        <dbReference type="SAM" id="SignalP"/>
    </source>
</evidence>
<dbReference type="RefSeq" id="WP_267927022.1">
    <property type="nucleotide sequence ID" value="NZ_AP024233.1"/>
</dbReference>
<gene>
    <name evidence="3" type="ORF">GF1_26630</name>
</gene>
<feature type="signal peptide" evidence="1">
    <location>
        <begin position="1"/>
        <end position="31"/>
    </location>
</feature>
<accession>A0A915XKQ2</accession>
<keyword evidence="1" id="KW-0732">Signal</keyword>
<feature type="chain" id="PRO_5037506971" description="Doubled CXXCH motif domain-containing protein" evidence="1">
    <location>
        <begin position="32"/>
        <end position="407"/>
    </location>
</feature>
<dbReference type="NCBIfam" id="TIGR01905">
    <property type="entry name" value="paired_CXXCH_1"/>
    <property type="match status" value="1"/>
</dbReference>
<dbReference type="Proteomes" id="UP001063350">
    <property type="component" value="Chromosome"/>
</dbReference>
<evidence type="ECO:0000259" key="2">
    <source>
        <dbReference type="Pfam" id="PF09699"/>
    </source>
</evidence>
<sequence>MHISSAKKKLLILLLAMLPAAALFVQGNGYAEEVDPQDCLHCHAESISRAMGLSHIHAPVLEQNCTVCHVTAAAPATATPLSAKDDSRNTGNRAPKTRKIRWLKRHDHPARDHWFLIPAKNVDDTIFVRKIGPEGRPEVITLSLPPLETLPSWENDRQPPAISDIRFLGVERGVLHSAVVTWKTDKPAGSKIMYGIRRVDEHSTSYEAVLATEHTMAISPVKRNKTYQYVITARDMFGNVAKTTVLQFSTGTVSATPLLAEDPLPTRSVRLDHRFFALGRKYLLQFTADQPTYLAVGTHRQLQKRPVVMRADESGATSSFQHVPLKSRYETSVTVCRTCHEDYWQGTSHPVNIRPSKRVQIPDSYPVLSDGRITCISCHEPHASNNDARIRQASKRDLCIDCHRNYG</sequence>
<name>A0A915XKQ2_9BACT</name>
<proteinExistence type="predicted"/>
<feature type="domain" description="Doubled CXXCH motif" evidence="2">
    <location>
        <begin position="374"/>
        <end position="405"/>
    </location>
</feature>
<evidence type="ECO:0000313" key="3">
    <source>
        <dbReference type="EMBL" id="BCO10287.1"/>
    </source>
</evidence>
<evidence type="ECO:0000313" key="4">
    <source>
        <dbReference type="Proteomes" id="UP001063350"/>
    </source>
</evidence>